<proteinExistence type="predicted"/>
<dbReference type="EMBL" id="HACA01018820">
    <property type="protein sequence ID" value="CDW36181.1"/>
    <property type="molecule type" value="Transcribed_RNA"/>
</dbReference>
<organism evidence="1">
    <name type="scientific">Lepeophtheirus salmonis</name>
    <name type="common">Salmon louse</name>
    <name type="synonym">Caligus salmonis</name>
    <dbReference type="NCBI Taxonomy" id="72036"/>
    <lineage>
        <taxon>Eukaryota</taxon>
        <taxon>Metazoa</taxon>
        <taxon>Ecdysozoa</taxon>
        <taxon>Arthropoda</taxon>
        <taxon>Crustacea</taxon>
        <taxon>Multicrustacea</taxon>
        <taxon>Hexanauplia</taxon>
        <taxon>Copepoda</taxon>
        <taxon>Siphonostomatoida</taxon>
        <taxon>Caligidae</taxon>
        <taxon>Lepeophtheirus</taxon>
    </lineage>
</organism>
<dbReference type="AlphaFoldDB" id="A0A0K2UEQ2"/>
<sequence length="20" mass="2599">MIHHHFHRCLLQRIPLDLYR</sequence>
<name>A0A0K2UEQ2_LEPSM</name>
<accession>A0A0K2UEQ2</accession>
<protein>
    <submittedName>
        <fullName evidence="1">Uncharacterized protein</fullName>
    </submittedName>
</protein>
<evidence type="ECO:0000313" key="1">
    <source>
        <dbReference type="EMBL" id="CDW36181.1"/>
    </source>
</evidence>
<reference evidence="1" key="1">
    <citation type="submission" date="2014-05" db="EMBL/GenBank/DDBJ databases">
        <authorList>
            <person name="Chronopoulou M."/>
        </authorList>
    </citation>
    <scope>NUCLEOTIDE SEQUENCE</scope>
    <source>
        <tissue evidence="1">Whole organism</tissue>
    </source>
</reference>